<feature type="compositionally biased region" description="Gly residues" evidence="1">
    <location>
        <begin position="184"/>
        <end position="194"/>
    </location>
</feature>
<feature type="compositionally biased region" description="Acidic residues" evidence="1">
    <location>
        <begin position="224"/>
        <end position="249"/>
    </location>
</feature>
<organism evidence="2 3">
    <name type="scientific">Colletotrichum tanaceti</name>
    <dbReference type="NCBI Taxonomy" id="1306861"/>
    <lineage>
        <taxon>Eukaryota</taxon>
        <taxon>Fungi</taxon>
        <taxon>Dikarya</taxon>
        <taxon>Ascomycota</taxon>
        <taxon>Pezizomycotina</taxon>
        <taxon>Sordariomycetes</taxon>
        <taxon>Hypocreomycetidae</taxon>
        <taxon>Glomerellales</taxon>
        <taxon>Glomerellaceae</taxon>
        <taxon>Colletotrichum</taxon>
        <taxon>Colletotrichum destructivum species complex</taxon>
    </lineage>
</organism>
<evidence type="ECO:0000313" key="2">
    <source>
        <dbReference type="EMBL" id="TKW53776.1"/>
    </source>
</evidence>
<protein>
    <submittedName>
        <fullName evidence="2">Uncharacterized protein</fullName>
    </submittedName>
</protein>
<reference evidence="2 3" key="1">
    <citation type="journal article" date="2019" name="PLoS ONE">
        <title>Comparative genome analysis indicates high evolutionary potential of pathogenicity genes in Colletotrichum tanaceti.</title>
        <authorList>
            <person name="Lelwala R.V."/>
            <person name="Korhonen P.K."/>
            <person name="Young N.D."/>
            <person name="Scott J.B."/>
            <person name="Ades P.A."/>
            <person name="Gasser R.B."/>
            <person name="Taylor P.W.J."/>
        </authorList>
    </citation>
    <scope>NUCLEOTIDE SEQUENCE [LARGE SCALE GENOMIC DNA]</scope>
    <source>
        <strain evidence="2">BRIP57314</strain>
    </source>
</reference>
<proteinExistence type="predicted"/>
<feature type="region of interest" description="Disordered" evidence="1">
    <location>
        <begin position="133"/>
        <end position="262"/>
    </location>
</feature>
<dbReference type="AlphaFoldDB" id="A0A4V6DGU5"/>
<dbReference type="Proteomes" id="UP000310108">
    <property type="component" value="Unassembled WGS sequence"/>
</dbReference>
<evidence type="ECO:0000313" key="3">
    <source>
        <dbReference type="Proteomes" id="UP000310108"/>
    </source>
</evidence>
<accession>A0A4V6DGU5</accession>
<gene>
    <name evidence="2" type="ORF">CTA1_1208</name>
</gene>
<sequence length="598" mass="58934">MSFVDYLCKTRIRNHAGAQLDLLSAGALSLGLLGRARVPLLDAEEVVGGDGGEDVEEDKGPDDAKVAPALVVKDVAGGHVLVGVAEGAVLAAGGGVRVLQLAGGGGEVVGEVLAAGLVGGRVEDGGLGGGAGDGAAVQLGADDAGDPVGEGGDAVHEDPEAGQGGRGLQDAAEGQAHEHEQGDHAGGGLGVGEGGDGHVGEGAGVDEELDGEEQHQDLAGGGLDADDGVVEAGPDEEAGEDLVGDLDNDAGEHEGLPGVGLAGPLADLVEGALGDEVRLDLLDDGGEDGDDHEDGEDDVLHAGHAAVGLPEGEADEEAGGGAEEELGEDVAGHAPVLLEDADGDLGELRGEGHGELGVGAGGGGGVLFGLLLRRRSAAAPVLAPLLGVDPVNLGLDAGPLGARPPHGVPVLAPRVGAVVDDLEHVLGRVLVVAAGPGAVGLEVVEQGARVVANVAKVDGAAAAGEEQQAVELLEQDGAGLVDGAEHGLARVGELAQERADGPRALRVEPAGGLVEEQEQLGLGRQLDADGQELALLHVEALARHAHDGVGEVAHVEHVDDLLHEGVLLLAADGPGLAQHGAEPQALADGCRGHVEVYE</sequence>
<dbReference type="EMBL" id="PJEX01000168">
    <property type="protein sequence ID" value="TKW53776.1"/>
    <property type="molecule type" value="Genomic_DNA"/>
</dbReference>
<keyword evidence="3" id="KW-1185">Reference proteome</keyword>
<evidence type="ECO:0000256" key="1">
    <source>
        <dbReference type="SAM" id="MobiDB-lite"/>
    </source>
</evidence>
<name>A0A4V6DGU5_9PEZI</name>
<comment type="caution">
    <text evidence="2">The sequence shown here is derived from an EMBL/GenBank/DDBJ whole genome shotgun (WGS) entry which is preliminary data.</text>
</comment>